<organism evidence="2 3">
    <name type="scientific">Escherichia coli</name>
    <dbReference type="NCBI Taxonomy" id="562"/>
    <lineage>
        <taxon>Bacteria</taxon>
        <taxon>Pseudomonadati</taxon>
        <taxon>Pseudomonadota</taxon>
        <taxon>Gammaproteobacteria</taxon>
        <taxon>Enterobacterales</taxon>
        <taxon>Enterobacteriaceae</taxon>
        <taxon>Escherichia</taxon>
    </lineage>
</organism>
<protein>
    <submittedName>
        <fullName evidence="2">Uncharacterized protein</fullName>
    </submittedName>
</protein>
<gene>
    <name evidence="2" type="ORF">HLX92_25085</name>
</gene>
<evidence type="ECO:0000313" key="3">
    <source>
        <dbReference type="Proteomes" id="UP000523197"/>
    </source>
</evidence>
<name>A0A8T3LHI6_ECOLX</name>
<sequence>MSFLDMARQRIAMAVKANESAAEPDDAELKFKKGMALVLENIDKVDEKLLQEMMVVLMDQLERRFGGKQQEQPEEQQPAANAQRGPKTPDLESYFSTPANKPGSGSKIPDFNSYFE</sequence>
<evidence type="ECO:0000256" key="1">
    <source>
        <dbReference type="SAM" id="MobiDB-lite"/>
    </source>
</evidence>
<feature type="region of interest" description="Disordered" evidence="1">
    <location>
        <begin position="65"/>
        <end position="116"/>
    </location>
</feature>
<dbReference type="AlphaFoldDB" id="A0A8T3LHI6"/>
<dbReference type="RefSeq" id="WP_040080079.1">
    <property type="nucleotide sequence ID" value="NZ_BFXA01000071.1"/>
</dbReference>
<proteinExistence type="predicted"/>
<evidence type="ECO:0000313" key="2">
    <source>
        <dbReference type="EMBL" id="MBA1889413.1"/>
    </source>
</evidence>
<reference evidence="2 3" key="1">
    <citation type="submission" date="2020-05" db="EMBL/GenBank/DDBJ databases">
        <title>Epidemiological investigations into extended-spectrum beta-lactam resistant Escherichia coli ST457 carried by Australian Silver gulls identified clonal lineages that cause ExPEC disease.</title>
        <authorList>
            <person name="Nesporova K."/>
            <person name="Wyrsch E.R."/>
            <person name="Valcek A."/>
            <person name="Bitar I."/>
            <person name="Chaw K."/>
            <person name="Harris P."/>
            <person name="Hrabak J."/>
            <person name="Djordjevic S.P."/>
            <person name="Dolejska M."/>
        </authorList>
    </citation>
    <scope>NUCLEOTIDE SEQUENCE [LARGE SCALE GENOMIC DNA]</scope>
    <source>
        <strain evidence="2 3">CE1966</strain>
    </source>
</reference>
<dbReference type="Proteomes" id="UP000523197">
    <property type="component" value="Unassembled WGS sequence"/>
</dbReference>
<dbReference type="EMBL" id="JABFNF010000117">
    <property type="protein sequence ID" value="MBA1889413.1"/>
    <property type="molecule type" value="Genomic_DNA"/>
</dbReference>
<accession>A0A8T3LHI6</accession>
<comment type="caution">
    <text evidence="2">The sequence shown here is derived from an EMBL/GenBank/DDBJ whole genome shotgun (WGS) entry which is preliminary data.</text>
</comment>